<feature type="domain" description="MutL C-terminal dimerisation" evidence="4">
    <location>
        <begin position="1209"/>
        <end position="1390"/>
    </location>
</feature>
<feature type="region of interest" description="Disordered" evidence="3">
    <location>
        <begin position="444"/>
        <end position="506"/>
    </location>
</feature>
<evidence type="ECO:0000256" key="1">
    <source>
        <dbReference type="ARBA" id="ARBA00006082"/>
    </source>
</evidence>
<evidence type="ECO:0000259" key="4">
    <source>
        <dbReference type="SMART" id="SM00853"/>
    </source>
</evidence>
<dbReference type="InterPro" id="IPR014790">
    <property type="entry name" value="MutL_C"/>
</dbReference>
<feature type="region of interest" description="Disordered" evidence="3">
    <location>
        <begin position="820"/>
        <end position="850"/>
    </location>
</feature>
<dbReference type="GO" id="GO:0030983">
    <property type="term" value="F:mismatched DNA binding"/>
    <property type="evidence" value="ECO:0007669"/>
    <property type="project" value="InterPro"/>
</dbReference>
<feature type="domain" description="DNA mismatch repair protein S5" evidence="5">
    <location>
        <begin position="234"/>
        <end position="373"/>
    </location>
</feature>
<sequence>MFQGSRSSELPAVSCVPHLSDFDMIKRLTEDVRARLRSGVTVNSLGQCVEELVLNSIDAKATCVAIRVDLEAFKIQVVDNGSGMGKEDLKAIGKRYFTSKCSSLRDLENLTFYGFRGEALASIANMANVVEISSKTSRTAKTFIKLFHNGQALEVCEAGLNRPSGGTTVTVCNLFHQLPVRRKCMDPALEMERVRQKVEAVSLMHPSVSLSLRNDVSCSMVLQLPKTRDVYSRFCQIYGLGRSQKLREISHKSGGFEISGFISTEGHYNKNMQFLYVNRRLVLKTRLHKLIDFLLRKQSVICKAKSVPASRQANSSPGRHRCGPELYGIFILNVTCAYSDYDVCLEPAKTLIEFQNWDVLLNCIEEGVKIFLKREHLFIEPCSEDIREFNERNDFRLHNASGLKPSILDKKSIQESFKKACNEIVDSYEMCTLQSKDVKRKSITGKKSSSLIESSKNVQETENAPLQNTAELSDPCRNNKAEISLPSKDDTVSDLMKSRTSEQEPKYINNSQKVLDTRLKPSEHLRSSLSGEARSDIREIDGCDDLGDCAEINIKDVGSQQGPVIQESNKIRVLNKDVIQSLLERDDPTETAVAPETISGSSFIRLRNARNRQTTEVKDDARRGAVSSLPLTLCLTDLVKSVMQNEPPSDCEQTETNLALNTQRRPGPVSAKDIFDRKVNVQSSNPKGISSNTKKEYTASFTREVCMADGNENKRLSHQVREEIAMPAPTNKRTYETSSHAELPLATSSGIPRKKIVIKNTRRQIAVPRPQPSKKLSLSTQLGSLEKFRRYYGRVKPTLPTPTSEQSKCGLPVLNSETNCDFSKNGNDDHGNFNSFETPPAEDTDSNNIGQGFGSLEKTLFCSGEMSQDKQALCQSPLTLSDYSLVSDKNTSCIRSPGSLSSKLSRMKTDHKEVEQLGEQFQTDSNRQDDHSFDLESSNNDFLYNVCQTYKSSLEKGREHKSNICEEATCFQSDGVIAESVKSPVSSSPLSSIEGEYTVSSGNILSLPSKDDCTNIIREDKSPLGESSEQNMKDTEVPHVTLQRNLEFSANNTSTDNPRNDSCSVWLQDFDALSGKTVYINKATGLSTYGTPPSERFQAACIQDITTMAVNVVSENGFQFRCHPFRSEIVLPFLPRPQKEKIQASQNLRDAEGGSLQSLLLEWDNPVFVPCPEIAVDVTSGQADSLAVKIHNILYPYRFTKDMVHSMQVLQQVDNKFIACLINTRNGMDKKADGNLLILVDQHAAHERIRLEQLIADSYEKEAAACGKKKILSSSISPPLEIEVTEEQRRFLRCCYKNLEDLGLELSFPETNNSLILVRKVPMCFIEREANELRRKRQPITKSIVEELIQEQVELMQTTRGGARGTLPLTFLKVLASQACHGAIKFNEHLTLEESCRLIEALSSCKLPFQCAHGRPSMLPLADIDHLQQEKQPKPNLTRLRKMARAWQLFGKKKEPI</sequence>
<dbReference type="InterPro" id="IPR020568">
    <property type="entry name" value="Ribosomal_Su5_D2-typ_SF"/>
</dbReference>
<dbReference type="PROSITE" id="PS00058">
    <property type="entry name" value="DNA_MISMATCH_REPAIR_1"/>
    <property type="match status" value="1"/>
</dbReference>
<feature type="compositionally biased region" description="Basic and acidic residues" evidence="3">
    <location>
        <begin position="487"/>
        <end position="505"/>
    </location>
</feature>
<dbReference type="Proteomes" id="UP000694563">
    <property type="component" value="Chromosome 6"/>
</dbReference>
<evidence type="ECO:0000259" key="5">
    <source>
        <dbReference type="SMART" id="SM01340"/>
    </source>
</evidence>
<evidence type="ECO:0000256" key="3">
    <source>
        <dbReference type="SAM" id="MobiDB-lite"/>
    </source>
</evidence>
<dbReference type="Gene3D" id="3.30.230.10">
    <property type="match status" value="1"/>
</dbReference>
<dbReference type="GO" id="GO:0140664">
    <property type="term" value="F:ATP-dependent DNA damage sensor activity"/>
    <property type="evidence" value="ECO:0007669"/>
    <property type="project" value="InterPro"/>
</dbReference>
<dbReference type="InterPro" id="IPR038973">
    <property type="entry name" value="MutL/Mlh/Pms-like"/>
</dbReference>
<gene>
    <name evidence="6" type="primary">MLH3</name>
</gene>
<keyword evidence="2" id="KW-0227">DNA damage</keyword>
<dbReference type="CDD" id="cd16926">
    <property type="entry name" value="HATPase_MutL-MLH-PMS-like"/>
    <property type="match status" value="1"/>
</dbReference>
<dbReference type="Pfam" id="PF13589">
    <property type="entry name" value="HATPase_c_3"/>
    <property type="match status" value="1"/>
</dbReference>
<dbReference type="GO" id="GO:0016887">
    <property type="term" value="F:ATP hydrolysis activity"/>
    <property type="evidence" value="ECO:0007669"/>
    <property type="project" value="InterPro"/>
</dbReference>
<dbReference type="InterPro" id="IPR002099">
    <property type="entry name" value="MutL/Mlh/PMS"/>
</dbReference>
<evidence type="ECO:0000256" key="2">
    <source>
        <dbReference type="ARBA" id="ARBA00022763"/>
    </source>
</evidence>
<dbReference type="InterPro" id="IPR014762">
    <property type="entry name" value="DNA_mismatch_repair_CS"/>
</dbReference>
<evidence type="ECO:0000313" key="7">
    <source>
        <dbReference type="Proteomes" id="UP000694563"/>
    </source>
</evidence>
<reference evidence="6" key="2">
    <citation type="submission" date="2025-08" db="UniProtKB">
        <authorList>
            <consortium name="Ensembl"/>
        </authorList>
    </citation>
    <scope>IDENTIFICATION</scope>
</reference>
<dbReference type="Ensembl" id="ENSCUST00005013242.1">
    <property type="protein sequence ID" value="ENSCUSP00005012725.1"/>
    <property type="gene ID" value="ENSCUSG00005008182.1"/>
</dbReference>
<dbReference type="Gene3D" id="3.30.1370.100">
    <property type="entry name" value="MutL, C-terminal domain, regulatory subdomain"/>
    <property type="match status" value="1"/>
</dbReference>
<comment type="similarity">
    <text evidence="1">Belongs to the DNA mismatch repair MutL/HexB family.</text>
</comment>
<dbReference type="InterPro" id="IPR042120">
    <property type="entry name" value="MutL_C_dimsub"/>
</dbReference>
<dbReference type="Gene3D" id="3.30.1540.20">
    <property type="entry name" value="MutL, C-terminal domain, dimerisation subdomain"/>
    <property type="match status" value="1"/>
</dbReference>
<dbReference type="SUPFAM" id="SSF54211">
    <property type="entry name" value="Ribosomal protein S5 domain 2-like"/>
    <property type="match status" value="1"/>
</dbReference>
<dbReference type="Pfam" id="PF08676">
    <property type="entry name" value="MutL_C"/>
    <property type="match status" value="1"/>
</dbReference>
<organism evidence="6 7">
    <name type="scientific">Catharus ustulatus</name>
    <name type="common">Russet-backed thrush</name>
    <name type="synonym">Hylocichla ustulatus</name>
    <dbReference type="NCBI Taxonomy" id="91951"/>
    <lineage>
        <taxon>Eukaryota</taxon>
        <taxon>Metazoa</taxon>
        <taxon>Chordata</taxon>
        <taxon>Craniata</taxon>
        <taxon>Vertebrata</taxon>
        <taxon>Euteleostomi</taxon>
        <taxon>Archelosauria</taxon>
        <taxon>Archosauria</taxon>
        <taxon>Dinosauria</taxon>
        <taxon>Saurischia</taxon>
        <taxon>Theropoda</taxon>
        <taxon>Coelurosauria</taxon>
        <taxon>Aves</taxon>
        <taxon>Neognathae</taxon>
        <taxon>Neoaves</taxon>
        <taxon>Telluraves</taxon>
        <taxon>Australaves</taxon>
        <taxon>Passeriformes</taxon>
        <taxon>Turdidae</taxon>
        <taxon>Catharus</taxon>
    </lineage>
</organism>
<dbReference type="PANTHER" id="PTHR10073:SF47">
    <property type="entry name" value="DNA MISMATCH REPAIR PROTEIN MLH3"/>
    <property type="match status" value="1"/>
</dbReference>
<proteinExistence type="inferred from homology"/>
<name>A0A8C3Y2L9_CATUS</name>
<dbReference type="InterPro" id="IPR013507">
    <property type="entry name" value="DNA_mismatch_S5_2-like"/>
</dbReference>
<protein>
    <submittedName>
        <fullName evidence="6">MutL homolog 3</fullName>
    </submittedName>
</protein>
<dbReference type="NCBIfam" id="TIGR00585">
    <property type="entry name" value="mutl"/>
    <property type="match status" value="1"/>
</dbReference>
<dbReference type="SMART" id="SM00853">
    <property type="entry name" value="MutL_C"/>
    <property type="match status" value="1"/>
</dbReference>
<dbReference type="InterPro" id="IPR037198">
    <property type="entry name" value="MutL_C_sf"/>
</dbReference>
<accession>A0A8C3Y2L9</accession>
<dbReference type="InterPro" id="IPR014721">
    <property type="entry name" value="Ribsml_uS5_D2-typ_fold_subgr"/>
</dbReference>
<reference evidence="6" key="3">
    <citation type="submission" date="2025-09" db="UniProtKB">
        <authorList>
            <consortium name="Ensembl"/>
        </authorList>
    </citation>
    <scope>IDENTIFICATION</scope>
</reference>
<dbReference type="FunFam" id="3.30.230.10:FF:000028">
    <property type="entry name" value="DNA mismatch repair protein Mlh3"/>
    <property type="match status" value="1"/>
</dbReference>
<dbReference type="GO" id="GO:0006298">
    <property type="term" value="P:mismatch repair"/>
    <property type="evidence" value="ECO:0007669"/>
    <property type="project" value="InterPro"/>
</dbReference>
<dbReference type="SUPFAM" id="SSF55874">
    <property type="entry name" value="ATPase domain of HSP90 chaperone/DNA topoisomerase II/histidine kinase"/>
    <property type="match status" value="1"/>
</dbReference>
<reference evidence="6" key="1">
    <citation type="submission" date="2020-10" db="EMBL/GenBank/DDBJ databases">
        <title>Catharus ustulatus (Swainson's thrush) genome, bCatUst1, primary haplotype v2.</title>
        <authorList>
            <person name="Delmore K."/>
            <person name="Vafadar M."/>
            <person name="Formenti G."/>
            <person name="Chow W."/>
            <person name="Pelan S."/>
            <person name="Howe K."/>
            <person name="Rhie A."/>
            <person name="Mountcastle J."/>
            <person name="Haase B."/>
            <person name="Fedrigo O."/>
            <person name="Jarvis E.D."/>
        </authorList>
    </citation>
    <scope>NUCLEOTIDE SEQUENCE [LARGE SCALE GENOMIC DNA]</scope>
</reference>
<dbReference type="InterPro" id="IPR036890">
    <property type="entry name" value="HATPase_C_sf"/>
</dbReference>
<dbReference type="InterPro" id="IPR042121">
    <property type="entry name" value="MutL_C_regsub"/>
</dbReference>
<dbReference type="SMART" id="SM01340">
    <property type="entry name" value="DNA_mis_repair"/>
    <property type="match status" value="1"/>
</dbReference>
<dbReference type="SUPFAM" id="SSF118116">
    <property type="entry name" value="DNA mismatch repair protein MutL"/>
    <property type="match status" value="1"/>
</dbReference>
<dbReference type="FunFam" id="3.30.565.10:FF:000031">
    <property type="entry name" value="DNA mismatch repair protein Mlh3"/>
    <property type="match status" value="1"/>
</dbReference>
<keyword evidence="7" id="KW-1185">Reference proteome</keyword>
<dbReference type="GO" id="GO:0005524">
    <property type="term" value="F:ATP binding"/>
    <property type="evidence" value="ECO:0007669"/>
    <property type="project" value="InterPro"/>
</dbReference>
<dbReference type="FunFam" id="3.30.1540.20:FF:000005">
    <property type="entry name" value="MutL homolog 3"/>
    <property type="match status" value="1"/>
</dbReference>
<dbReference type="GO" id="GO:0032300">
    <property type="term" value="C:mismatch repair complex"/>
    <property type="evidence" value="ECO:0007669"/>
    <property type="project" value="InterPro"/>
</dbReference>
<dbReference type="CDD" id="cd03486">
    <property type="entry name" value="MutL_Trans_MLH3"/>
    <property type="match status" value="1"/>
</dbReference>
<dbReference type="FunFam" id="3.30.1370.100:FF:000003">
    <property type="entry name" value="DNA mismatch repair protein Mlh3"/>
    <property type="match status" value="1"/>
</dbReference>
<dbReference type="PANTHER" id="PTHR10073">
    <property type="entry name" value="DNA MISMATCH REPAIR PROTEIN MLH, PMS, MUTL"/>
    <property type="match status" value="1"/>
</dbReference>
<dbReference type="Gene3D" id="3.30.565.10">
    <property type="entry name" value="Histidine kinase-like ATPase, C-terminal domain"/>
    <property type="match status" value="1"/>
</dbReference>
<feature type="compositionally biased region" description="Polar residues" evidence="3">
    <location>
        <begin position="445"/>
        <end position="471"/>
    </location>
</feature>
<evidence type="ECO:0000313" key="6">
    <source>
        <dbReference type="Ensembl" id="ENSCUSP00005012725.1"/>
    </source>
</evidence>